<comment type="caution">
    <text evidence="2">The sequence shown here is derived from an EMBL/GenBank/DDBJ whole genome shotgun (WGS) entry which is preliminary data.</text>
</comment>
<organism evidence="2 3">
    <name type="scientific">Lactococcus lactis subsp. lactis</name>
    <name type="common">Streptococcus lactis</name>
    <dbReference type="NCBI Taxonomy" id="1360"/>
    <lineage>
        <taxon>Bacteria</taxon>
        <taxon>Bacillati</taxon>
        <taxon>Bacillota</taxon>
        <taxon>Bacilli</taxon>
        <taxon>Lactobacillales</taxon>
        <taxon>Streptococcaceae</taxon>
        <taxon>Lactococcus</taxon>
    </lineage>
</organism>
<feature type="coiled-coil region" evidence="1">
    <location>
        <begin position="6"/>
        <end position="63"/>
    </location>
</feature>
<dbReference type="RefSeq" id="WP_058210610.1">
    <property type="nucleotide sequence ID" value="NZ_LKLP01000127.1"/>
</dbReference>
<accession>A0A0V8CVE8</accession>
<dbReference type="PATRIC" id="fig|1360.106.peg.2319"/>
<evidence type="ECO:0000256" key="1">
    <source>
        <dbReference type="SAM" id="Coils"/>
    </source>
</evidence>
<protein>
    <recommendedName>
        <fullName evidence="4">Phage protein</fullName>
    </recommendedName>
</protein>
<evidence type="ECO:0008006" key="4">
    <source>
        <dbReference type="Google" id="ProtNLM"/>
    </source>
</evidence>
<dbReference type="EMBL" id="LKLP01000127">
    <property type="protein sequence ID" value="KSU05290.1"/>
    <property type="molecule type" value="Genomic_DNA"/>
</dbReference>
<dbReference type="AlphaFoldDB" id="A0A0V8CVE8"/>
<name>A0A0V8CVE8_LACLL</name>
<evidence type="ECO:0000313" key="2">
    <source>
        <dbReference type="EMBL" id="KSU05290.1"/>
    </source>
</evidence>
<keyword evidence="1" id="KW-0175">Coiled coil</keyword>
<sequence length="69" mass="8239">MNDFEYDELLETLGKMRERLRNLEENDYIAAYYKGYSTDGSTIDEVKEEINRLSKEIEAIERQLDGVEW</sequence>
<dbReference type="Proteomes" id="UP000054230">
    <property type="component" value="Unassembled WGS sequence"/>
</dbReference>
<evidence type="ECO:0000313" key="3">
    <source>
        <dbReference type="Proteomes" id="UP000054230"/>
    </source>
</evidence>
<gene>
    <name evidence="2" type="ORF">LMG8520_2587</name>
</gene>
<reference evidence="3" key="1">
    <citation type="submission" date="2015-10" db="EMBL/GenBank/DDBJ databases">
        <title>Draft Genome Sequences of 11 Lactococcus lactis subspecies cremoris strains.</title>
        <authorList>
            <person name="Wels M."/>
            <person name="Backus L."/>
            <person name="Boekhorst J."/>
            <person name="Dijkstra A."/>
            <person name="Beerthuizen M."/>
            <person name="Kelly W."/>
            <person name="Siezen R."/>
            <person name="Bachmann H."/>
            <person name="Van Hijum S."/>
        </authorList>
    </citation>
    <scope>NUCLEOTIDE SEQUENCE [LARGE SCALE GENOMIC DNA]</scope>
    <source>
        <strain evidence="3">LMG8520</strain>
    </source>
</reference>
<proteinExistence type="predicted"/>